<evidence type="ECO:0000256" key="2">
    <source>
        <dbReference type="ARBA" id="ARBA00022598"/>
    </source>
</evidence>
<comment type="subcellular location">
    <subcellularLocation>
        <location evidence="6">Cytoplasm</location>
    </subcellularLocation>
</comment>
<keyword evidence="8" id="KW-1185">Reference proteome</keyword>
<keyword evidence="3 6" id="KW-0547">Nucleotide-binding</keyword>
<dbReference type="Proteomes" id="UP001589865">
    <property type="component" value="Unassembled WGS sequence"/>
</dbReference>
<comment type="caution">
    <text evidence="7">The sequence shown here is derived from an EMBL/GenBank/DDBJ whole genome shotgun (WGS) entry which is preliminary data.</text>
</comment>
<dbReference type="RefSeq" id="WP_377045561.1">
    <property type="nucleotide sequence ID" value="NZ_JBHLUN010000010.1"/>
</dbReference>
<evidence type="ECO:0000313" key="7">
    <source>
        <dbReference type="EMBL" id="MFC0409697.1"/>
    </source>
</evidence>
<keyword evidence="1 6" id="KW-0963">Cytoplasm</keyword>
<accession>A0ABV6JWI7</accession>
<protein>
    <recommendedName>
        <fullName evidence="6">Phosphoribosylformylglycinamidine synthase subunit PurS</fullName>
        <shortName evidence="6">FGAM synthase</shortName>
        <ecNumber evidence="6">6.3.5.3</ecNumber>
    </recommendedName>
    <alternativeName>
        <fullName evidence="6">Formylglycinamide ribonucleotide amidotransferase subunit III</fullName>
        <shortName evidence="6">FGAR amidotransferase III</shortName>
        <shortName evidence="6">FGAR-AT III</shortName>
    </alternativeName>
    <alternativeName>
        <fullName evidence="6">Phosphoribosylformylglycinamidine synthase subunit III</fullName>
    </alternativeName>
</protein>
<dbReference type="Pfam" id="PF02700">
    <property type="entry name" value="PurS"/>
    <property type="match status" value="1"/>
</dbReference>
<evidence type="ECO:0000256" key="1">
    <source>
        <dbReference type="ARBA" id="ARBA00022490"/>
    </source>
</evidence>
<organism evidence="7 8">
    <name type="scientific">Roseomonas elaeocarpi</name>
    <dbReference type="NCBI Taxonomy" id="907779"/>
    <lineage>
        <taxon>Bacteria</taxon>
        <taxon>Pseudomonadati</taxon>
        <taxon>Pseudomonadota</taxon>
        <taxon>Alphaproteobacteria</taxon>
        <taxon>Acetobacterales</taxon>
        <taxon>Roseomonadaceae</taxon>
        <taxon>Roseomonas</taxon>
    </lineage>
</organism>
<dbReference type="Gene3D" id="3.30.1280.10">
    <property type="entry name" value="Phosphoribosylformylglycinamidine synthase subunit PurS"/>
    <property type="match status" value="1"/>
</dbReference>
<evidence type="ECO:0000256" key="4">
    <source>
        <dbReference type="ARBA" id="ARBA00022755"/>
    </source>
</evidence>
<keyword evidence="2 6" id="KW-0436">Ligase</keyword>
<comment type="pathway">
    <text evidence="6">Purine metabolism; IMP biosynthesis via de novo pathway; 5-amino-1-(5-phospho-D-ribosyl)imidazole from N(2)-formyl-N(1)-(5-phospho-D-ribosyl)glycinamide: step 1/2.</text>
</comment>
<gene>
    <name evidence="6 7" type="primary">purS</name>
    <name evidence="7" type="ORF">ACFFGY_15700</name>
</gene>
<dbReference type="EMBL" id="JBHLUN010000010">
    <property type="protein sequence ID" value="MFC0409697.1"/>
    <property type="molecule type" value="Genomic_DNA"/>
</dbReference>
<dbReference type="EC" id="6.3.5.3" evidence="6"/>
<reference evidence="7 8" key="1">
    <citation type="submission" date="2024-09" db="EMBL/GenBank/DDBJ databases">
        <authorList>
            <person name="Sun Q."/>
            <person name="Mori K."/>
        </authorList>
    </citation>
    <scope>NUCLEOTIDE SEQUENCE [LARGE SCALE GENOMIC DNA]</scope>
    <source>
        <strain evidence="7 8">TBRC 5777</strain>
    </source>
</reference>
<name>A0ABV6JWI7_9PROT</name>
<comment type="catalytic activity">
    <reaction evidence="6">
        <text>N(2)-formyl-N(1)-(5-phospho-beta-D-ribosyl)glycinamide + L-glutamine + ATP + H2O = 2-formamido-N(1)-(5-O-phospho-beta-D-ribosyl)acetamidine + L-glutamate + ADP + phosphate + H(+)</text>
        <dbReference type="Rhea" id="RHEA:17129"/>
        <dbReference type="ChEBI" id="CHEBI:15377"/>
        <dbReference type="ChEBI" id="CHEBI:15378"/>
        <dbReference type="ChEBI" id="CHEBI:29985"/>
        <dbReference type="ChEBI" id="CHEBI:30616"/>
        <dbReference type="ChEBI" id="CHEBI:43474"/>
        <dbReference type="ChEBI" id="CHEBI:58359"/>
        <dbReference type="ChEBI" id="CHEBI:147286"/>
        <dbReference type="ChEBI" id="CHEBI:147287"/>
        <dbReference type="ChEBI" id="CHEBI:456216"/>
        <dbReference type="EC" id="6.3.5.3"/>
    </reaction>
</comment>
<comment type="subunit">
    <text evidence="6">Part of the FGAM synthase complex composed of 1 PurL, 1 PurQ and 2 PurS subunits.</text>
</comment>
<sequence length="91" mass="9572">MPGNTAAPKTLRARVTVMPKPGVLDPQGKAIAHALGNLGYAGVEEVRAGKVIELDLHETDPAKAQTLAEDMARKLLANTVIESFRVEIAGA</sequence>
<keyword evidence="4 6" id="KW-0658">Purine biosynthesis</keyword>
<dbReference type="PANTHER" id="PTHR34696:SF1">
    <property type="entry name" value="PHOSPHORIBOSYLFORMYLGLYCINAMIDINE SYNTHASE SUBUNIT PURS"/>
    <property type="match status" value="1"/>
</dbReference>
<dbReference type="PANTHER" id="PTHR34696">
    <property type="entry name" value="PHOSPHORIBOSYLFORMYLGLYCINAMIDINE SYNTHASE SUBUNIT PURS"/>
    <property type="match status" value="1"/>
</dbReference>
<proteinExistence type="inferred from homology"/>
<comment type="similarity">
    <text evidence="6">Belongs to the PurS family.</text>
</comment>
<evidence type="ECO:0000256" key="5">
    <source>
        <dbReference type="ARBA" id="ARBA00022840"/>
    </source>
</evidence>
<comment type="function">
    <text evidence="6">Part of the phosphoribosylformylglycinamidine synthase complex involved in the purines biosynthetic pathway. Catalyzes the ATP-dependent conversion of formylglycinamide ribonucleotide (FGAR) and glutamine to yield formylglycinamidine ribonucleotide (FGAM) and glutamate. The FGAM synthase complex is composed of three subunits. PurQ produces an ammonia molecule by converting glutamine to glutamate. PurL transfers the ammonia molecule to FGAR to form FGAM in an ATP-dependent manner. PurS interacts with PurQ and PurL and is thought to assist in the transfer of the ammonia molecule from PurQ to PurL.</text>
</comment>
<evidence type="ECO:0000313" key="8">
    <source>
        <dbReference type="Proteomes" id="UP001589865"/>
    </source>
</evidence>
<dbReference type="GO" id="GO:0004642">
    <property type="term" value="F:phosphoribosylformylglycinamidine synthase activity"/>
    <property type="evidence" value="ECO:0007669"/>
    <property type="project" value="UniProtKB-EC"/>
</dbReference>
<dbReference type="HAMAP" id="MF_01926">
    <property type="entry name" value="PurS"/>
    <property type="match status" value="1"/>
</dbReference>
<dbReference type="NCBIfam" id="NF004630">
    <property type="entry name" value="PRK05974.1"/>
    <property type="match status" value="1"/>
</dbReference>
<keyword evidence="5 6" id="KW-0067">ATP-binding</keyword>
<dbReference type="InterPro" id="IPR003850">
    <property type="entry name" value="PurS"/>
</dbReference>
<dbReference type="InterPro" id="IPR036604">
    <property type="entry name" value="PurS-like_sf"/>
</dbReference>
<evidence type="ECO:0000256" key="6">
    <source>
        <dbReference type="HAMAP-Rule" id="MF_01926"/>
    </source>
</evidence>
<dbReference type="SUPFAM" id="SSF82697">
    <property type="entry name" value="PurS-like"/>
    <property type="match status" value="1"/>
</dbReference>
<dbReference type="NCBIfam" id="TIGR00302">
    <property type="entry name" value="phosphoribosylformylglycinamidine synthase subunit PurS"/>
    <property type="match status" value="1"/>
</dbReference>
<evidence type="ECO:0000256" key="3">
    <source>
        <dbReference type="ARBA" id="ARBA00022741"/>
    </source>
</evidence>